<dbReference type="OrthoDB" id="6159439at2759"/>
<evidence type="ECO:0000256" key="5">
    <source>
        <dbReference type="RuleBase" id="RU000682"/>
    </source>
</evidence>
<dbReference type="HOGENOM" id="CLU_060130_0_0_1"/>
<evidence type="ECO:0000256" key="3">
    <source>
        <dbReference type="ARBA" id="ARBA00023242"/>
    </source>
</evidence>
<keyword evidence="9" id="KW-1185">Reference proteome</keyword>
<dbReference type="Proteomes" id="UP000002258">
    <property type="component" value="Chromosome 5"/>
</dbReference>
<feature type="compositionally biased region" description="Low complexity" evidence="6">
    <location>
        <begin position="99"/>
        <end position="109"/>
    </location>
</feature>
<dbReference type="GeneID" id="4839280"/>
<dbReference type="GO" id="GO:0000978">
    <property type="term" value="F:RNA polymerase II cis-regulatory region sequence-specific DNA binding"/>
    <property type="evidence" value="ECO:0007669"/>
    <property type="project" value="TreeGrafter"/>
</dbReference>
<feature type="DNA-binding region" description="Homeobox" evidence="4">
    <location>
        <begin position="150"/>
        <end position="209"/>
    </location>
</feature>
<evidence type="ECO:0000313" key="8">
    <source>
        <dbReference type="EMBL" id="ABN67269.2"/>
    </source>
</evidence>
<dbReference type="AlphaFoldDB" id="A3LWF7"/>
<dbReference type="SMART" id="SM00389">
    <property type="entry name" value="HOX"/>
    <property type="match status" value="1"/>
</dbReference>
<feature type="domain" description="Homeobox" evidence="7">
    <location>
        <begin position="148"/>
        <end position="208"/>
    </location>
</feature>
<dbReference type="InterPro" id="IPR017970">
    <property type="entry name" value="Homeobox_CS"/>
</dbReference>
<dbReference type="PANTHER" id="PTHR24324:SF9">
    <property type="entry name" value="HOMEOBOX DOMAIN-CONTAINING PROTEIN"/>
    <property type="match status" value="1"/>
</dbReference>
<dbReference type="GO" id="GO:0000981">
    <property type="term" value="F:DNA-binding transcription factor activity, RNA polymerase II-specific"/>
    <property type="evidence" value="ECO:0007669"/>
    <property type="project" value="InterPro"/>
</dbReference>
<evidence type="ECO:0000259" key="7">
    <source>
        <dbReference type="PROSITE" id="PS50071"/>
    </source>
</evidence>
<dbReference type="CDD" id="cd00086">
    <property type="entry name" value="homeodomain"/>
    <property type="match status" value="1"/>
</dbReference>
<dbReference type="InterPro" id="IPR001356">
    <property type="entry name" value="HD"/>
</dbReference>
<feature type="region of interest" description="Disordered" evidence="6">
    <location>
        <begin position="377"/>
        <end position="421"/>
    </location>
</feature>
<keyword evidence="2 4" id="KW-0371">Homeobox</keyword>
<dbReference type="InParanoid" id="A3LWF7"/>
<evidence type="ECO:0000256" key="6">
    <source>
        <dbReference type="SAM" id="MobiDB-lite"/>
    </source>
</evidence>
<dbReference type="eggNOG" id="KOG0490">
    <property type="taxonomic scope" value="Eukaryota"/>
</dbReference>
<feature type="region of interest" description="Disordered" evidence="6">
    <location>
        <begin position="1"/>
        <end position="84"/>
    </location>
</feature>
<feature type="region of interest" description="Disordered" evidence="6">
    <location>
        <begin position="204"/>
        <end position="223"/>
    </location>
</feature>
<dbReference type="GO" id="GO:0005634">
    <property type="term" value="C:nucleus"/>
    <property type="evidence" value="ECO:0007669"/>
    <property type="project" value="UniProtKB-SubCell"/>
</dbReference>
<dbReference type="InterPro" id="IPR009057">
    <property type="entry name" value="Homeodomain-like_sf"/>
</dbReference>
<dbReference type="PROSITE" id="PS50071">
    <property type="entry name" value="HOMEOBOX_2"/>
    <property type="match status" value="1"/>
</dbReference>
<evidence type="ECO:0000256" key="1">
    <source>
        <dbReference type="ARBA" id="ARBA00023125"/>
    </source>
</evidence>
<dbReference type="RefSeq" id="XP_001385298.2">
    <property type="nucleotide sequence ID" value="XM_001385261.1"/>
</dbReference>
<dbReference type="STRING" id="322104.A3LWF7"/>
<dbReference type="PROSITE" id="PS00027">
    <property type="entry name" value="HOMEOBOX_1"/>
    <property type="match status" value="1"/>
</dbReference>
<evidence type="ECO:0000256" key="2">
    <source>
        <dbReference type="ARBA" id="ARBA00023155"/>
    </source>
</evidence>
<dbReference type="Gene3D" id="1.10.10.60">
    <property type="entry name" value="Homeodomain-like"/>
    <property type="match status" value="1"/>
</dbReference>
<feature type="region of interest" description="Disordered" evidence="6">
    <location>
        <begin position="99"/>
        <end position="126"/>
    </location>
</feature>
<feature type="compositionally biased region" description="Low complexity" evidence="6">
    <location>
        <begin position="28"/>
        <end position="39"/>
    </location>
</feature>
<protein>
    <submittedName>
        <fullName evidence="8">Homeobox-domain containing protein</fullName>
    </submittedName>
</protein>
<proteinExistence type="predicted"/>
<reference evidence="8 9" key="1">
    <citation type="journal article" date="2007" name="Nat. Biotechnol.">
        <title>Genome sequence of the lignocellulose-bioconverting and xylose-fermenting yeast Pichia stipitis.</title>
        <authorList>
            <person name="Jeffries T.W."/>
            <person name="Grigoriev I.V."/>
            <person name="Grimwood J."/>
            <person name="Laplaza J.M."/>
            <person name="Aerts A."/>
            <person name="Salamov A."/>
            <person name="Schmutz J."/>
            <person name="Lindquist E."/>
            <person name="Dehal P."/>
            <person name="Shapiro H."/>
            <person name="Jin Y.S."/>
            <person name="Passoth V."/>
            <person name="Richardson P.M."/>
        </authorList>
    </citation>
    <scope>NUCLEOTIDE SEQUENCE [LARGE SCALE GENOMIC DNA]</scope>
    <source>
        <strain evidence="9">ATCC 58785 / CBS 6054 / NBRC 10063 / NRRL Y-11545</strain>
    </source>
</reference>
<evidence type="ECO:0000313" key="9">
    <source>
        <dbReference type="Proteomes" id="UP000002258"/>
    </source>
</evidence>
<feature type="region of interest" description="Disordered" evidence="6">
    <location>
        <begin position="249"/>
        <end position="272"/>
    </location>
</feature>
<keyword evidence="3 4" id="KW-0539">Nucleus</keyword>
<dbReference type="EMBL" id="CP000499">
    <property type="protein sequence ID" value="ABN67269.2"/>
    <property type="molecule type" value="Genomic_DNA"/>
</dbReference>
<feature type="compositionally biased region" description="Polar residues" evidence="6">
    <location>
        <begin position="58"/>
        <end position="75"/>
    </location>
</feature>
<organism evidence="8 9">
    <name type="scientific">Scheffersomyces stipitis (strain ATCC 58785 / CBS 6054 / NBRC 10063 / NRRL Y-11545)</name>
    <name type="common">Yeast</name>
    <name type="synonym">Pichia stipitis</name>
    <dbReference type="NCBI Taxonomy" id="322104"/>
    <lineage>
        <taxon>Eukaryota</taxon>
        <taxon>Fungi</taxon>
        <taxon>Dikarya</taxon>
        <taxon>Ascomycota</taxon>
        <taxon>Saccharomycotina</taxon>
        <taxon>Pichiomycetes</taxon>
        <taxon>Debaryomycetaceae</taxon>
        <taxon>Scheffersomyces</taxon>
    </lineage>
</organism>
<feature type="compositionally biased region" description="Polar residues" evidence="6">
    <location>
        <begin position="389"/>
        <end position="415"/>
    </location>
</feature>
<gene>
    <name evidence="8" type="primary">YOX1</name>
    <name evidence="8" type="ORF">PICST_65833</name>
</gene>
<feature type="compositionally biased region" description="Polar residues" evidence="6">
    <location>
        <begin position="1"/>
        <end position="20"/>
    </location>
</feature>
<sequence length="440" mass="47473">MYLQTPKRTSTFPPTPSSYGANKPNLPPLSSLLSSTPSSKDPAITSTPYMPTKLPSIDSFSTTPTSSRYFQTSSFAPPPSTHHILKSINTSAHSAPATAAVTPVSASASLPPPPPQPVTSSNDSKSYAFISHSPATFPSQEPSIDNAPLARRKRRRTSPNELSILNKEFLVGSTPNKMRRIEIAAKVNMTEKAVQIWFQNKRQSLRKQSNHEKEVTELPPTPVAMVPHPPMPAMVVAVPNAHSIPQNTTLPPLTRNPSGSYLPAPLTSNPPLISSTPTKPLIKSSSIPNFGKIPEASSTPFVSKIINAQTTATSTTTTNVEDDSNTSMDDSMIAHSNKRQKLVLNETRKKQPLQLNSGSSSTMTFKLIPSSTKVNQKLSSVQNEDKKSSIQSILNSTSTSTRKPLGEISSNNLNSKPIIKNDKKDAAAENLLSLKAGLWK</sequence>
<name>A3LWF7_PICST</name>
<dbReference type="KEGG" id="pic:PICST_65833"/>
<feature type="compositionally biased region" description="Polar residues" evidence="6">
    <location>
        <begin position="249"/>
        <end position="259"/>
    </location>
</feature>
<comment type="subcellular location">
    <subcellularLocation>
        <location evidence="4 5">Nucleus</location>
    </subcellularLocation>
</comment>
<dbReference type="InterPro" id="IPR051000">
    <property type="entry name" value="Homeobox_DNA-bind_prot"/>
</dbReference>
<dbReference type="SUPFAM" id="SSF46689">
    <property type="entry name" value="Homeodomain-like"/>
    <property type="match status" value="1"/>
</dbReference>
<dbReference type="Pfam" id="PF00046">
    <property type="entry name" value="Homeodomain"/>
    <property type="match status" value="1"/>
</dbReference>
<dbReference type="GO" id="GO:0030154">
    <property type="term" value="P:cell differentiation"/>
    <property type="evidence" value="ECO:0007669"/>
    <property type="project" value="TreeGrafter"/>
</dbReference>
<keyword evidence="1 4" id="KW-0238">DNA-binding</keyword>
<evidence type="ECO:0000256" key="4">
    <source>
        <dbReference type="PROSITE-ProRule" id="PRU00108"/>
    </source>
</evidence>
<accession>A3LWF7</accession>
<dbReference type="OMA" id="KQSNHEK"/>
<dbReference type="PANTHER" id="PTHR24324">
    <property type="entry name" value="HOMEOBOX PROTEIN HHEX"/>
    <property type="match status" value="1"/>
</dbReference>